<dbReference type="Pfam" id="PF00392">
    <property type="entry name" value="GntR"/>
    <property type="match status" value="1"/>
</dbReference>
<evidence type="ECO:0000256" key="5">
    <source>
        <dbReference type="ARBA" id="ARBA00023163"/>
    </source>
</evidence>
<comment type="caution">
    <text evidence="7">The sequence shown here is derived from an EMBL/GenBank/DDBJ whole genome shotgun (WGS) entry which is preliminary data.</text>
</comment>
<dbReference type="SMART" id="SM00345">
    <property type="entry name" value="HTH_GNTR"/>
    <property type="match status" value="1"/>
</dbReference>
<dbReference type="InterPro" id="IPR015421">
    <property type="entry name" value="PyrdxlP-dep_Trfase_major"/>
</dbReference>
<dbReference type="SUPFAM" id="SSF46785">
    <property type="entry name" value="Winged helix' DNA-binding domain"/>
    <property type="match status" value="1"/>
</dbReference>
<dbReference type="PRINTS" id="PR00035">
    <property type="entry name" value="HTHGNTR"/>
</dbReference>
<gene>
    <name evidence="7" type="ORF">D9V34_11790</name>
</gene>
<dbReference type="PROSITE" id="PS50949">
    <property type="entry name" value="HTH_GNTR"/>
    <property type="match status" value="1"/>
</dbReference>
<keyword evidence="8" id="KW-1185">Reference proteome</keyword>
<dbReference type="PANTHER" id="PTHR46577">
    <property type="entry name" value="HTH-TYPE TRANSCRIPTIONAL REGULATORY PROTEIN GABR"/>
    <property type="match status" value="1"/>
</dbReference>
<keyword evidence="3" id="KW-0805">Transcription regulation</keyword>
<dbReference type="Gene3D" id="3.90.1150.10">
    <property type="entry name" value="Aspartate Aminotransferase, domain 1"/>
    <property type="match status" value="1"/>
</dbReference>
<evidence type="ECO:0000313" key="7">
    <source>
        <dbReference type="EMBL" id="RLP81306.1"/>
    </source>
</evidence>
<dbReference type="Gene3D" id="1.10.10.10">
    <property type="entry name" value="Winged helix-like DNA-binding domain superfamily/Winged helix DNA-binding domain"/>
    <property type="match status" value="1"/>
</dbReference>
<dbReference type="InterPro" id="IPR015422">
    <property type="entry name" value="PyrdxlP-dep_Trfase_small"/>
</dbReference>
<dbReference type="Proteomes" id="UP000269438">
    <property type="component" value="Unassembled WGS sequence"/>
</dbReference>
<proteinExistence type="inferred from homology"/>
<feature type="domain" description="HTH gntR-type" evidence="6">
    <location>
        <begin position="26"/>
        <end position="94"/>
    </location>
</feature>
<dbReference type="GO" id="GO:0003700">
    <property type="term" value="F:DNA-binding transcription factor activity"/>
    <property type="evidence" value="ECO:0007669"/>
    <property type="project" value="InterPro"/>
</dbReference>
<sequence length="474" mass="51095">MSPATPPPVSPSRLVRALGDWQRPDQPTYRALAARIRLLLLDGRLAADTRLPAERDLGTRLGLSRNTIAAAYAALREAGYLTSVRGSGSRLCLPGGERGESDLLRTSAIDFRRATFTAYPGITDLYAEAVERIPDHINESGYDIHGLPLLREAIAAHYVGRGIPTTPEQIIVTSGAQHALHLVTHALIRPGERVLIEHPSYAHAFDTLAAGGARLLPLPIEPEGWDVAAATELLRRARPSAAYIMPDFQNPSGASLAEEDRLALVRAAAQAGTTLIVDETTSWLDIDRGERTGLAALSRDVVTLGSLGKVVWGAMRIGWIRAPRPLVDRILAVRSGVDLGTAILEQIVASLALRDIDSVLGFRRTQLRDSRDHLVGLLNEHFPEWNTHVVNGGMSLWQHTGTISTLALADAARAEGLAIIPGTRFGVDGAFDNYLRLPFGYTNADLTAGVLALRRAADAVGSPSAQRRVFEPVV</sequence>
<evidence type="ECO:0000256" key="1">
    <source>
        <dbReference type="ARBA" id="ARBA00005384"/>
    </source>
</evidence>
<dbReference type="GO" id="GO:0008483">
    <property type="term" value="F:transaminase activity"/>
    <property type="evidence" value="ECO:0007669"/>
    <property type="project" value="UniProtKB-KW"/>
</dbReference>
<dbReference type="PANTHER" id="PTHR46577:SF1">
    <property type="entry name" value="HTH-TYPE TRANSCRIPTIONAL REGULATORY PROTEIN GABR"/>
    <property type="match status" value="1"/>
</dbReference>
<dbReference type="AlphaFoldDB" id="A0A3L7ALB2"/>
<dbReference type="InterPro" id="IPR015424">
    <property type="entry name" value="PyrdxlP-dep_Trfase"/>
</dbReference>
<comment type="similarity">
    <text evidence="1">In the C-terminal section; belongs to the class-I pyridoxal-phosphate-dependent aminotransferase family.</text>
</comment>
<dbReference type="Gene3D" id="3.40.640.10">
    <property type="entry name" value="Type I PLP-dependent aspartate aminotransferase-like (Major domain)"/>
    <property type="match status" value="1"/>
</dbReference>
<evidence type="ECO:0000256" key="3">
    <source>
        <dbReference type="ARBA" id="ARBA00023015"/>
    </source>
</evidence>
<dbReference type="SUPFAM" id="SSF53383">
    <property type="entry name" value="PLP-dependent transferases"/>
    <property type="match status" value="1"/>
</dbReference>
<dbReference type="InterPro" id="IPR051446">
    <property type="entry name" value="HTH_trans_reg/aminotransferase"/>
</dbReference>
<keyword evidence="7" id="KW-0808">Transferase</keyword>
<dbReference type="InterPro" id="IPR036390">
    <property type="entry name" value="WH_DNA-bd_sf"/>
</dbReference>
<keyword evidence="2" id="KW-0663">Pyridoxal phosphate</keyword>
<evidence type="ECO:0000256" key="2">
    <source>
        <dbReference type="ARBA" id="ARBA00022898"/>
    </source>
</evidence>
<dbReference type="RefSeq" id="WP_121689005.1">
    <property type="nucleotide sequence ID" value="NZ_RCUY01000010.1"/>
</dbReference>
<dbReference type="GO" id="GO:0003677">
    <property type="term" value="F:DNA binding"/>
    <property type="evidence" value="ECO:0007669"/>
    <property type="project" value="UniProtKB-KW"/>
</dbReference>
<name>A0A3L7ALB2_9MICO</name>
<dbReference type="InterPro" id="IPR036388">
    <property type="entry name" value="WH-like_DNA-bd_sf"/>
</dbReference>
<dbReference type="CDD" id="cd00609">
    <property type="entry name" value="AAT_like"/>
    <property type="match status" value="1"/>
</dbReference>
<protein>
    <submittedName>
        <fullName evidence="7">PLP-dependent aminotransferase family protein</fullName>
    </submittedName>
</protein>
<evidence type="ECO:0000256" key="4">
    <source>
        <dbReference type="ARBA" id="ARBA00023125"/>
    </source>
</evidence>
<dbReference type="OrthoDB" id="199743at2"/>
<evidence type="ECO:0000259" key="6">
    <source>
        <dbReference type="PROSITE" id="PS50949"/>
    </source>
</evidence>
<keyword evidence="4" id="KW-0238">DNA-binding</keyword>
<keyword evidence="5" id="KW-0804">Transcription</keyword>
<keyword evidence="7" id="KW-0032">Aminotransferase</keyword>
<dbReference type="InterPro" id="IPR000524">
    <property type="entry name" value="Tscrpt_reg_HTH_GntR"/>
</dbReference>
<evidence type="ECO:0000313" key="8">
    <source>
        <dbReference type="Proteomes" id="UP000269438"/>
    </source>
</evidence>
<organism evidence="7 8">
    <name type="scientific">Mycetocola lacteus</name>
    <dbReference type="NCBI Taxonomy" id="76637"/>
    <lineage>
        <taxon>Bacteria</taxon>
        <taxon>Bacillati</taxon>
        <taxon>Actinomycetota</taxon>
        <taxon>Actinomycetes</taxon>
        <taxon>Micrococcales</taxon>
        <taxon>Microbacteriaceae</taxon>
        <taxon>Mycetocola</taxon>
    </lineage>
</organism>
<dbReference type="InterPro" id="IPR004839">
    <property type="entry name" value="Aminotransferase_I/II_large"/>
</dbReference>
<dbReference type="EMBL" id="RCUY01000010">
    <property type="protein sequence ID" value="RLP81306.1"/>
    <property type="molecule type" value="Genomic_DNA"/>
</dbReference>
<accession>A0A3L7ALB2</accession>
<dbReference type="GO" id="GO:0030170">
    <property type="term" value="F:pyridoxal phosphate binding"/>
    <property type="evidence" value="ECO:0007669"/>
    <property type="project" value="InterPro"/>
</dbReference>
<reference evidence="7 8" key="1">
    <citation type="submission" date="2018-10" db="EMBL/GenBank/DDBJ databases">
        <authorList>
            <person name="Li J."/>
        </authorList>
    </citation>
    <scope>NUCLEOTIDE SEQUENCE [LARGE SCALE GENOMIC DNA]</scope>
    <source>
        <strain evidence="7 8">JCM 11654</strain>
    </source>
</reference>
<dbReference type="Pfam" id="PF00155">
    <property type="entry name" value="Aminotran_1_2"/>
    <property type="match status" value="1"/>
</dbReference>